<name>A0ACB9Z8N2_9PEZI</name>
<proteinExistence type="predicted"/>
<protein>
    <submittedName>
        <fullName evidence="1">Tannase and feruloyl esterase</fullName>
    </submittedName>
</protein>
<accession>A0ACB9Z8N2</accession>
<gene>
    <name evidence="1" type="ORF">F4820DRAFT_413926</name>
</gene>
<evidence type="ECO:0000313" key="1">
    <source>
        <dbReference type="EMBL" id="KAI4867335.1"/>
    </source>
</evidence>
<dbReference type="EMBL" id="MU393448">
    <property type="protein sequence ID" value="KAI4867335.1"/>
    <property type="molecule type" value="Genomic_DNA"/>
</dbReference>
<sequence length="515" mass="56438">MMSSCDPSIFHQPTLEGAVVQSLSAQLVTNYSRQITPVYYPNHDGLQVEDASFCNITVSYTHQEQGDLVSVETWLPVDNWNGRLQVAGGSGLGPGRFDMSYGNMAGAISEGYATSSTDAGIANPLDPYSWVLDSPGRINEVLVRHWGGDILNDMAIVAKSVIRDFYGRPAAYSYLNGCSQGGRQGFELAQKHPTAFDGIAASAPAIHWAQWAPAMFWPQMLMNVIGEYPHGCELNLLTALAIQECDGHDGVVDGIISNPEACSFDPFQYVGTNFTCRLEGRSMELSRATAVIANASWTGPTDSDGNFIWYGLNYGTDLSSDATGTGIAATSCNNSVCKGNPIPLAYQWIQLFVEKDPNYDYNAITRKDYDDIMRRSGAELDSIVASSNPDLTAFYQAGGKMMTYHGLYDQVIPIQATRQYYDDIREFVPEVQDFYRFYEVPGLAHCFGNGQPTTVFDALRAWVENGTVPGSLPSTLTDAYDRKSDRIICPYPEKVVFVRDCGDSTDASCFTCVTT</sequence>
<keyword evidence="2" id="KW-1185">Reference proteome</keyword>
<comment type="caution">
    <text evidence="1">The sequence shown here is derived from an EMBL/GenBank/DDBJ whole genome shotgun (WGS) entry which is preliminary data.</text>
</comment>
<organism evidence="1 2">
    <name type="scientific">Hypoxylon rubiginosum</name>
    <dbReference type="NCBI Taxonomy" id="110542"/>
    <lineage>
        <taxon>Eukaryota</taxon>
        <taxon>Fungi</taxon>
        <taxon>Dikarya</taxon>
        <taxon>Ascomycota</taxon>
        <taxon>Pezizomycotina</taxon>
        <taxon>Sordariomycetes</taxon>
        <taxon>Xylariomycetidae</taxon>
        <taxon>Xylariales</taxon>
        <taxon>Hypoxylaceae</taxon>
        <taxon>Hypoxylon</taxon>
    </lineage>
</organism>
<evidence type="ECO:0000313" key="2">
    <source>
        <dbReference type="Proteomes" id="UP001497700"/>
    </source>
</evidence>
<reference evidence="1 2" key="1">
    <citation type="journal article" date="2022" name="New Phytol.">
        <title>Ecological generalism drives hyperdiversity of secondary metabolite gene clusters in xylarialean endophytes.</title>
        <authorList>
            <person name="Franco M.E.E."/>
            <person name="Wisecaver J.H."/>
            <person name="Arnold A.E."/>
            <person name="Ju Y.M."/>
            <person name="Slot J.C."/>
            <person name="Ahrendt S."/>
            <person name="Moore L.P."/>
            <person name="Eastman K.E."/>
            <person name="Scott K."/>
            <person name="Konkel Z."/>
            <person name="Mondo S.J."/>
            <person name="Kuo A."/>
            <person name="Hayes R.D."/>
            <person name="Haridas S."/>
            <person name="Andreopoulos B."/>
            <person name="Riley R."/>
            <person name="LaButti K."/>
            <person name="Pangilinan J."/>
            <person name="Lipzen A."/>
            <person name="Amirebrahimi M."/>
            <person name="Yan J."/>
            <person name="Adam C."/>
            <person name="Keymanesh K."/>
            <person name="Ng V."/>
            <person name="Louie K."/>
            <person name="Northen T."/>
            <person name="Drula E."/>
            <person name="Henrissat B."/>
            <person name="Hsieh H.M."/>
            <person name="Youens-Clark K."/>
            <person name="Lutzoni F."/>
            <person name="Miadlikowska J."/>
            <person name="Eastwood D.C."/>
            <person name="Hamelin R.C."/>
            <person name="Grigoriev I.V."/>
            <person name="U'Ren J.M."/>
        </authorList>
    </citation>
    <scope>NUCLEOTIDE SEQUENCE [LARGE SCALE GENOMIC DNA]</scope>
    <source>
        <strain evidence="1 2">CBS 119005</strain>
    </source>
</reference>
<dbReference type="Proteomes" id="UP001497700">
    <property type="component" value="Unassembled WGS sequence"/>
</dbReference>